<evidence type="ECO:0000256" key="3">
    <source>
        <dbReference type="ARBA" id="ARBA00023136"/>
    </source>
</evidence>
<dbReference type="Gene3D" id="3.30.1680.10">
    <property type="entry name" value="ligand-binding face of the semaphorins, domain 2"/>
    <property type="match status" value="1"/>
</dbReference>
<evidence type="ECO:0000259" key="10">
    <source>
        <dbReference type="PROSITE" id="PS51004"/>
    </source>
</evidence>
<dbReference type="InterPro" id="IPR001627">
    <property type="entry name" value="Semap_dom"/>
</dbReference>
<dbReference type="GO" id="GO:0071526">
    <property type="term" value="P:semaphorin-plexin signaling pathway"/>
    <property type="evidence" value="ECO:0007669"/>
    <property type="project" value="TreeGrafter"/>
</dbReference>
<sequence length="625" mass="70046">CLRNDTRLFREEGVSNYTIMLLQEDTKLLLLGAREALFALDLEDISKKQASQEYDCKNKGKDLSECKNYIKILHKTEDNRMYVCGTNAFDPECDYMTGEDGKGKCPFDPYQRHASIMVDDNLYSATSMNFLGSELVLMRSSPPIRTEIKTSWLNEPNFISLAQLPKSDWGDDDKVYLFFSETAVEYDCYKKPVVVSRVARVCKGDTGGRRTLQRKWTSFLKARLECPVLGSQLPNIIQNTYRWCDPQKHWSDCLFYAIFTPQSDTSDLSAVCAYSVFDINRVFAEGQFKTLVPVETSFIWVAYSGEVPDPRPGSCQTRSLDLPDQTLHFIRDRPLMEDIIQPIGEKPLLERRGAAFTCIVVHQVEAADGQKFHVMFIGTEDGTLLKAVNYVGEMFIIEQIQLFQSPEAIKVLRFSDVTGQLYAGSDYGVVQVPLATCGRSLSCLDCILARDPYCGWDATVFGQEIPTVAGTRMLGVWFMPGGSVKLACPSSSNLATTKWEVNGRLVASSPRHEILQDELLILNVSDSDAGRYRCLSMERSKGDQYTATVAEYQLSLKGEPRLPQAQRNGSSTVGLQVVIGLLVVSLVALLAWNFYNGHLPLPWNCNKKQSGKSYESNGQEDPGPL</sequence>
<dbReference type="PROSITE" id="PS50835">
    <property type="entry name" value="IG_LIKE"/>
    <property type="match status" value="1"/>
</dbReference>
<evidence type="ECO:0000256" key="5">
    <source>
        <dbReference type="ARBA" id="ARBA00023180"/>
    </source>
</evidence>
<dbReference type="SUPFAM" id="SSF48726">
    <property type="entry name" value="Immunoglobulin"/>
    <property type="match status" value="1"/>
</dbReference>
<keyword evidence="5" id="KW-0325">Glycoprotein</keyword>
<name>A0A3Q2YV72_HIPCM</name>
<reference evidence="11" key="1">
    <citation type="submission" date="2025-08" db="UniProtKB">
        <authorList>
            <consortium name="Ensembl"/>
        </authorList>
    </citation>
    <scope>IDENTIFICATION</scope>
</reference>
<dbReference type="GeneTree" id="ENSGT00940000165656"/>
<dbReference type="GO" id="GO:0030215">
    <property type="term" value="F:semaphorin receptor binding"/>
    <property type="evidence" value="ECO:0007669"/>
    <property type="project" value="InterPro"/>
</dbReference>
<dbReference type="InterPro" id="IPR036179">
    <property type="entry name" value="Ig-like_dom_sf"/>
</dbReference>
<comment type="similarity">
    <text evidence="2">Belongs to the semaphorin family.</text>
</comment>
<feature type="transmembrane region" description="Helical" evidence="8">
    <location>
        <begin position="573"/>
        <end position="595"/>
    </location>
</feature>
<dbReference type="PROSITE" id="PS51004">
    <property type="entry name" value="SEMA"/>
    <property type="match status" value="1"/>
</dbReference>
<dbReference type="InterPro" id="IPR036352">
    <property type="entry name" value="Semap_dom_sf"/>
</dbReference>
<keyword evidence="6" id="KW-0393">Immunoglobulin domain</keyword>
<organism evidence="11 12">
    <name type="scientific">Hippocampus comes</name>
    <name type="common">Tiger tail seahorse</name>
    <dbReference type="NCBI Taxonomy" id="109280"/>
    <lineage>
        <taxon>Eukaryota</taxon>
        <taxon>Metazoa</taxon>
        <taxon>Chordata</taxon>
        <taxon>Craniata</taxon>
        <taxon>Vertebrata</taxon>
        <taxon>Euteleostomi</taxon>
        <taxon>Actinopterygii</taxon>
        <taxon>Neopterygii</taxon>
        <taxon>Teleostei</taxon>
        <taxon>Neoteleostei</taxon>
        <taxon>Acanthomorphata</taxon>
        <taxon>Syngnathiaria</taxon>
        <taxon>Syngnathiformes</taxon>
        <taxon>Syngnathoidei</taxon>
        <taxon>Syngnathidae</taxon>
        <taxon>Hippocampus</taxon>
    </lineage>
</organism>
<keyword evidence="4" id="KW-1015">Disulfide bond</keyword>
<dbReference type="GO" id="GO:0043931">
    <property type="term" value="P:ossification involved in bone maturation"/>
    <property type="evidence" value="ECO:0007669"/>
    <property type="project" value="TreeGrafter"/>
</dbReference>
<dbReference type="InterPro" id="IPR002165">
    <property type="entry name" value="Plexin_repeat"/>
</dbReference>
<evidence type="ECO:0000256" key="2">
    <source>
        <dbReference type="ARBA" id="ARBA00009492"/>
    </source>
</evidence>
<dbReference type="Pfam" id="PF01403">
    <property type="entry name" value="Sema"/>
    <property type="match status" value="1"/>
</dbReference>
<dbReference type="Gene3D" id="2.130.10.10">
    <property type="entry name" value="YVTN repeat-like/Quinoprotein amine dehydrogenase"/>
    <property type="match status" value="1"/>
</dbReference>
<dbReference type="OMA" id="RDHTREF"/>
<dbReference type="GO" id="GO:0001755">
    <property type="term" value="P:neural crest cell migration"/>
    <property type="evidence" value="ECO:0007669"/>
    <property type="project" value="TreeGrafter"/>
</dbReference>
<dbReference type="FunFam" id="2.130.10.10:FF:001703">
    <property type="entry name" value="Semaphorin 4e"/>
    <property type="match status" value="1"/>
</dbReference>
<evidence type="ECO:0000313" key="11">
    <source>
        <dbReference type="Ensembl" id="ENSHCOP00000017522.1"/>
    </source>
</evidence>
<dbReference type="SUPFAM" id="SSF103575">
    <property type="entry name" value="Plexin repeat"/>
    <property type="match status" value="1"/>
</dbReference>
<dbReference type="Ensembl" id="ENSHCOT00000013556.1">
    <property type="protein sequence ID" value="ENSHCOP00000017522.1"/>
    <property type="gene ID" value="ENSHCOG00000001415.1"/>
</dbReference>
<comment type="subcellular location">
    <subcellularLocation>
        <location evidence="1">Membrane</location>
    </subcellularLocation>
</comment>
<keyword evidence="8" id="KW-0812">Transmembrane</keyword>
<keyword evidence="8" id="KW-1133">Transmembrane helix</keyword>
<dbReference type="GO" id="GO:0005886">
    <property type="term" value="C:plasma membrane"/>
    <property type="evidence" value="ECO:0007669"/>
    <property type="project" value="TreeGrafter"/>
</dbReference>
<dbReference type="InterPro" id="IPR013783">
    <property type="entry name" value="Ig-like_fold"/>
</dbReference>
<evidence type="ECO:0000259" key="9">
    <source>
        <dbReference type="PROSITE" id="PS50835"/>
    </source>
</evidence>
<dbReference type="InterPro" id="IPR013151">
    <property type="entry name" value="Immunoglobulin_dom"/>
</dbReference>
<evidence type="ECO:0000256" key="8">
    <source>
        <dbReference type="SAM" id="Phobius"/>
    </source>
</evidence>
<proteinExistence type="inferred from homology"/>
<dbReference type="AlphaFoldDB" id="A0A3Q2YV72"/>
<keyword evidence="3 8" id="KW-0472">Membrane</keyword>
<reference evidence="11" key="2">
    <citation type="submission" date="2025-09" db="UniProtKB">
        <authorList>
            <consortium name="Ensembl"/>
        </authorList>
    </citation>
    <scope>IDENTIFICATION</scope>
</reference>
<comment type="caution">
    <text evidence="7">Lacks conserved residue(s) required for the propagation of feature annotation.</text>
</comment>
<dbReference type="Pfam" id="PF01437">
    <property type="entry name" value="PSI"/>
    <property type="match status" value="1"/>
</dbReference>
<dbReference type="InterPro" id="IPR003599">
    <property type="entry name" value="Ig_sub"/>
</dbReference>
<dbReference type="PANTHER" id="PTHR11036:SF135">
    <property type="entry name" value="SEMAPHORIN 4D ISOFORM X1-RELATED"/>
    <property type="match status" value="1"/>
</dbReference>
<evidence type="ECO:0000256" key="7">
    <source>
        <dbReference type="PROSITE-ProRule" id="PRU00352"/>
    </source>
</evidence>
<dbReference type="SUPFAM" id="SSF101912">
    <property type="entry name" value="Sema domain"/>
    <property type="match status" value="1"/>
</dbReference>
<dbReference type="GO" id="GO:0007411">
    <property type="term" value="P:axon guidance"/>
    <property type="evidence" value="ECO:0007669"/>
    <property type="project" value="TreeGrafter"/>
</dbReference>
<accession>A0A3Q2YV72</accession>
<evidence type="ECO:0000256" key="1">
    <source>
        <dbReference type="ARBA" id="ARBA00004370"/>
    </source>
</evidence>
<evidence type="ECO:0000256" key="6">
    <source>
        <dbReference type="ARBA" id="ARBA00023319"/>
    </source>
</evidence>
<dbReference type="STRING" id="109280.ENSHCOP00000017522"/>
<evidence type="ECO:0000313" key="12">
    <source>
        <dbReference type="Proteomes" id="UP000264820"/>
    </source>
</evidence>
<dbReference type="Gene3D" id="2.60.40.10">
    <property type="entry name" value="Immunoglobulins"/>
    <property type="match status" value="1"/>
</dbReference>
<dbReference type="InterPro" id="IPR015943">
    <property type="entry name" value="WD40/YVTN_repeat-like_dom_sf"/>
</dbReference>
<dbReference type="Pfam" id="PF00047">
    <property type="entry name" value="ig"/>
    <property type="match status" value="1"/>
</dbReference>
<keyword evidence="12" id="KW-1185">Reference proteome</keyword>
<dbReference type="InterPro" id="IPR007110">
    <property type="entry name" value="Ig-like_dom"/>
</dbReference>
<dbReference type="SMART" id="SM00409">
    <property type="entry name" value="IG"/>
    <property type="match status" value="1"/>
</dbReference>
<protein>
    <submittedName>
        <fullName evidence="11">Semaphorin 4e</fullName>
    </submittedName>
</protein>
<dbReference type="InterPro" id="IPR027231">
    <property type="entry name" value="Semaphorin"/>
</dbReference>
<dbReference type="GO" id="GO:0005615">
    <property type="term" value="C:extracellular space"/>
    <property type="evidence" value="ECO:0007669"/>
    <property type="project" value="TreeGrafter"/>
</dbReference>
<feature type="domain" description="Ig-like" evidence="9">
    <location>
        <begin position="466"/>
        <end position="550"/>
    </location>
</feature>
<dbReference type="GO" id="GO:0045499">
    <property type="term" value="F:chemorepellent activity"/>
    <property type="evidence" value="ECO:0007669"/>
    <property type="project" value="TreeGrafter"/>
</dbReference>
<dbReference type="Proteomes" id="UP000264820">
    <property type="component" value="Unplaced"/>
</dbReference>
<dbReference type="SMART" id="SM00630">
    <property type="entry name" value="Sema"/>
    <property type="match status" value="1"/>
</dbReference>
<dbReference type="GO" id="GO:0000122">
    <property type="term" value="P:negative regulation of transcription by RNA polymerase II"/>
    <property type="evidence" value="ECO:0007669"/>
    <property type="project" value="TreeGrafter"/>
</dbReference>
<feature type="domain" description="Sema" evidence="10">
    <location>
        <begin position="1"/>
        <end position="434"/>
    </location>
</feature>
<dbReference type="PANTHER" id="PTHR11036">
    <property type="entry name" value="SEMAPHORIN"/>
    <property type="match status" value="1"/>
</dbReference>
<dbReference type="GO" id="GO:0030335">
    <property type="term" value="P:positive regulation of cell migration"/>
    <property type="evidence" value="ECO:0007669"/>
    <property type="project" value="TreeGrafter"/>
</dbReference>
<evidence type="ECO:0000256" key="4">
    <source>
        <dbReference type="ARBA" id="ARBA00023157"/>
    </source>
</evidence>